<dbReference type="GO" id="GO:0048513">
    <property type="term" value="P:animal organ development"/>
    <property type="evidence" value="ECO:0007669"/>
    <property type="project" value="UniProtKB-ARBA"/>
</dbReference>
<organism evidence="7 8">
    <name type="scientific">Nezara viridula</name>
    <name type="common">Southern green stink bug</name>
    <name type="synonym">Cimex viridulus</name>
    <dbReference type="NCBI Taxonomy" id="85310"/>
    <lineage>
        <taxon>Eukaryota</taxon>
        <taxon>Metazoa</taxon>
        <taxon>Ecdysozoa</taxon>
        <taxon>Arthropoda</taxon>
        <taxon>Hexapoda</taxon>
        <taxon>Insecta</taxon>
        <taxon>Pterygota</taxon>
        <taxon>Neoptera</taxon>
        <taxon>Paraneoptera</taxon>
        <taxon>Hemiptera</taxon>
        <taxon>Heteroptera</taxon>
        <taxon>Panheteroptera</taxon>
        <taxon>Pentatomomorpha</taxon>
        <taxon>Pentatomoidea</taxon>
        <taxon>Pentatomidae</taxon>
        <taxon>Pentatominae</taxon>
        <taxon>Nezara</taxon>
    </lineage>
</organism>
<proteinExistence type="predicted"/>
<dbReference type="InterPro" id="IPR011333">
    <property type="entry name" value="SKP1/BTB/POZ_sf"/>
</dbReference>
<dbReference type="GO" id="GO:0008270">
    <property type="term" value="F:zinc ion binding"/>
    <property type="evidence" value="ECO:0007669"/>
    <property type="project" value="UniProtKB-KW"/>
</dbReference>
<dbReference type="InterPro" id="IPR013087">
    <property type="entry name" value="Znf_C2H2_type"/>
</dbReference>
<keyword evidence="3" id="KW-0863">Zinc-finger</keyword>
<dbReference type="PANTHER" id="PTHR23110:SF107">
    <property type="entry name" value="SEX DETERMINATION PROTEIN FRUITLESS"/>
    <property type="match status" value="1"/>
</dbReference>
<dbReference type="GO" id="GO:0003006">
    <property type="term" value="P:developmental process involved in reproduction"/>
    <property type="evidence" value="ECO:0007669"/>
    <property type="project" value="UniProtKB-ARBA"/>
</dbReference>
<dbReference type="EMBL" id="OV725082">
    <property type="protein sequence ID" value="CAH1405214.1"/>
    <property type="molecule type" value="Genomic_DNA"/>
</dbReference>
<dbReference type="AlphaFoldDB" id="A0A9P0HNZ4"/>
<evidence type="ECO:0000313" key="8">
    <source>
        <dbReference type="Proteomes" id="UP001152798"/>
    </source>
</evidence>
<dbReference type="PROSITE" id="PS50157">
    <property type="entry name" value="ZINC_FINGER_C2H2_2"/>
    <property type="match status" value="1"/>
</dbReference>
<feature type="region of interest" description="Disordered" evidence="4">
    <location>
        <begin position="261"/>
        <end position="293"/>
    </location>
</feature>
<name>A0A9P0HNZ4_NEZVI</name>
<feature type="compositionally biased region" description="Basic and acidic residues" evidence="4">
    <location>
        <begin position="120"/>
        <end position="130"/>
    </location>
</feature>
<evidence type="ECO:0000256" key="2">
    <source>
        <dbReference type="ARBA" id="ARBA00023242"/>
    </source>
</evidence>
<dbReference type="OrthoDB" id="5560627at2759"/>
<dbReference type="Gene3D" id="3.30.710.10">
    <property type="entry name" value="Potassium Channel Kv1.1, Chain A"/>
    <property type="match status" value="1"/>
</dbReference>
<feature type="domain" description="BTB" evidence="5">
    <location>
        <begin position="31"/>
        <end position="101"/>
    </location>
</feature>
<feature type="compositionally biased region" description="Basic and acidic residues" evidence="4">
    <location>
        <begin position="264"/>
        <end position="274"/>
    </location>
</feature>
<dbReference type="Pfam" id="PF00651">
    <property type="entry name" value="BTB"/>
    <property type="match status" value="1"/>
</dbReference>
<dbReference type="Gene3D" id="3.30.160.60">
    <property type="entry name" value="Classic Zinc Finger"/>
    <property type="match status" value="1"/>
</dbReference>
<gene>
    <name evidence="7" type="ORF">NEZAVI_LOCUS13463</name>
</gene>
<dbReference type="PANTHER" id="PTHR23110">
    <property type="entry name" value="BTB DOMAIN TRANSCRIPTION FACTOR"/>
    <property type="match status" value="1"/>
</dbReference>
<evidence type="ECO:0000313" key="7">
    <source>
        <dbReference type="EMBL" id="CAH1405214.1"/>
    </source>
</evidence>
<dbReference type="GO" id="GO:0048666">
    <property type="term" value="P:neuron development"/>
    <property type="evidence" value="ECO:0007669"/>
    <property type="project" value="UniProtKB-ARBA"/>
</dbReference>
<dbReference type="GO" id="GO:0005634">
    <property type="term" value="C:nucleus"/>
    <property type="evidence" value="ECO:0007669"/>
    <property type="project" value="UniProtKB-SubCell"/>
</dbReference>
<keyword evidence="2" id="KW-0539">Nucleus</keyword>
<keyword evidence="8" id="KW-1185">Reference proteome</keyword>
<evidence type="ECO:0000259" key="6">
    <source>
        <dbReference type="PROSITE" id="PS50157"/>
    </source>
</evidence>
<evidence type="ECO:0000259" key="5">
    <source>
        <dbReference type="PROSITE" id="PS50097"/>
    </source>
</evidence>
<dbReference type="InterPro" id="IPR036236">
    <property type="entry name" value="Znf_C2H2_sf"/>
</dbReference>
<evidence type="ECO:0000256" key="1">
    <source>
        <dbReference type="ARBA" id="ARBA00004123"/>
    </source>
</evidence>
<dbReference type="SUPFAM" id="SSF57667">
    <property type="entry name" value="beta-beta-alpha zinc fingers"/>
    <property type="match status" value="1"/>
</dbReference>
<dbReference type="CDD" id="cd18315">
    <property type="entry name" value="BTB_POZ_BAB-like"/>
    <property type="match status" value="1"/>
</dbReference>
<evidence type="ECO:0000256" key="3">
    <source>
        <dbReference type="PROSITE-ProRule" id="PRU00042"/>
    </source>
</evidence>
<dbReference type="PROSITE" id="PS00028">
    <property type="entry name" value="ZINC_FINGER_C2H2_1"/>
    <property type="match status" value="1"/>
</dbReference>
<dbReference type="SUPFAM" id="SSF54695">
    <property type="entry name" value="POZ domain"/>
    <property type="match status" value="1"/>
</dbReference>
<sequence length="387" mass="43529">MMEQEFCLRWNNHKSNLTEVLSKFLEKESLVDVTLAVTCDNDDFKTFKAHQAILSACSPYFEKLFLQNQHPHPIIFLRDVTAVEMQVLLHFMYNGEVNVKQDELAGILKTATALQIRGLADSRDSQKSDESQVFEQNSRPSHDNRITRPSSPSERRKRKLSGGSDQAGPSFQGCTSEKFSPEPQANFSSSAPHTPQSQSPAKFLHLSSSELSDPNVPVIKHEAVQPDEDSFDEAQHVTELETVAGPERSSEPHVMLRQYLATRQTKEDGKDEKGQGSSMKMEYEQGASLQDPSDILDGSRSIHMKMAFDRLPGCSNLHRCRLCGKVVTHIRNHYHVHFPGRFVCPICQATYTRSDNLRTHCRYKHSLSETLAKISEPKSDISTDGAA</sequence>
<dbReference type="InterPro" id="IPR051095">
    <property type="entry name" value="Dros_DevTransReg"/>
</dbReference>
<accession>A0A9P0HNZ4</accession>
<comment type="subcellular location">
    <subcellularLocation>
        <location evidence="1">Nucleus</location>
    </subcellularLocation>
</comment>
<feature type="compositionally biased region" description="Polar residues" evidence="4">
    <location>
        <begin position="163"/>
        <end position="202"/>
    </location>
</feature>
<dbReference type="GO" id="GO:0006357">
    <property type="term" value="P:regulation of transcription by RNA polymerase II"/>
    <property type="evidence" value="ECO:0007669"/>
    <property type="project" value="TreeGrafter"/>
</dbReference>
<reference evidence="7" key="1">
    <citation type="submission" date="2022-01" db="EMBL/GenBank/DDBJ databases">
        <authorList>
            <person name="King R."/>
        </authorList>
    </citation>
    <scope>NUCLEOTIDE SEQUENCE</scope>
</reference>
<dbReference type="PROSITE" id="PS50097">
    <property type="entry name" value="BTB"/>
    <property type="match status" value="1"/>
</dbReference>
<dbReference type="SMART" id="SM00225">
    <property type="entry name" value="BTB"/>
    <property type="match status" value="1"/>
</dbReference>
<dbReference type="SMART" id="SM00355">
    <property type="entry name" value="ZnF_C2H2"/>
    <property type="match status" value="2"/>
</dbReference>
<feature type="region of interest" description="Disordered" evidence="4">
    <location>
        <begin position="120"/>
        <end position="202"/>
    </location>
</feature>
<evidence type="ECO:0000256" key="4">
    <source>
        <dbReference type="SAM" id="MobiDB-lite"/>
    </source>
</evidence>
<feature type="domain" description="C2H2-type" evidence="6">
    <location>
        <begin position="342"/>
        <end position="370"/>
    </location>
</feature>
<protein>
    <submittedName>
        <fullName evidence="7">Uncharacterized protein</fullName>
    </submittedName>
</protein>
<dbReference type="Proteomes" id="UP001152798">
    <property type="component" value="Chromosome 6"/>
</dbReference>
<keyword evidence="3" id="KW-0479">Metal-binding</keyword>
<dbReference type="InterPro" id="IPR000210">
    <property type="entry name" value="BTB/POZ_dom"/>
</dbReference>
<keyword evidence="3" id="KW-0862">Zinc</keyword>